<reference evidence="2" key="1">
    <citation type="submission" date="2025-08" db="UniProtKB">
        <authorList>
            <consortium name="RefSeq"/>
        </authorList>
    </citation>
    <scope>IDENTIFICATION</scope>
    <source>
        <tissue evidence="2">Blood</tissue>
    </source>
</reference>
<evidence type="ECO:0000313" key="2">
    <source>
        <dbReference type="RefSeq" id="XP_045364019.1"/>
    </source>
</evidence>
<evidence type="ECO:0000256" key="1">
    <source>
        <dbReference type="SAM" id="MobiDB-lite"/>
    </source>
</evidence>
<gene>
    <name evidence="2" type="primary">LOC105082366</name>
</gene>
<feature type="compositionally biased region" description="Polar residues" evidence="1">
    <location>
        <begin position="65"/>
        <end position="82"/>
    </location>
</feature>
<dbReference type="SUPFAM" id="SSF90257">
    <property type="entry name" value="Myosin rod fragments"/>
    <property type="match status" value="1"/>
</dbReference>
<feature type="compositionally biased region" description="Polar residues" evidence="1">
    <location>
        <begin position="34"/>
        <end position="50"/>
    </location>
</feature>
<name>A0A9W3H917_CAMBA</name>
<accession>A0A9W3H917</accession>
<sequence length="82" mass="9207">MEQIIKAKANLEKMCRTLEDQMNEHRSKAEETQRSVNDLTSQRAKLQTENGEPHPRLPDLLSHPGSGTHTHTYPSSETGPEG</sequence>
<protein>
    <submittedName>
        <fullName evidence="2">Myosin-7-like</fullName>
    </submittedName>
</protein>
<dbReference type="RefSeq" id="XP_045364019.1">
    <property type="nucleotide sequence ID" value="XM_045508063.1"/>
</dbReference>
<proteinExistence type="predicted"/>
<feature type="region of interest" description="Disordered" evidence="1">
    <location>
        <begin position="19"/>
        <end position="82"/>
    </location>
</feature>
<feature type="compositionally biased region" description="Basic and acidic residues" evidence="1">
    <location>
        <begin position="19"/>
        <end position="33"/>
    </location>
</feature>
<dbReference type="AlphaFoldDB" id="A0A9W3H917"/>
<organism evidence="2">
    <name type="scientific">Camelus bactrianus</name>
    <name type="common">Bactrian camel</name>
    <dbReference type="NCBI Taxonomy" id="9837"/>
    <lineage>
        <taxon>Eukaryota</taxon>
        <taxon>Metazoa</taxon>
        <taxon>Chordata</taxon>
        <taxon>Craniata</taxon>
        <taxon>Vertebrata</taxon>
        <taxon>Euteleostomi</taxon>
        <taxon>Mammalia</taxon>
        <taxon>Eutheria</taxon>
        <taxon>Laurasiatheria</taxon>
        <taxon>Artiodactyla</taxon>
        <taxon>Tylopoda</taxon>
        <taxon>Camelidae</taxon>
        <taxon>Camelus</taxon>
    </lineage>
</organism>